<feature type="region of interest" description="Disordered" evidence="8">
    <location>
        <begin position="283"/>
        <end position="339"/>
    </location>
</feature>
<evidence type="ECO:0000256" key="1">
    <source>
        <dbReference type="ARBA" id="ARBA00022614"/>
    </source>
</evidence>
<dbReference type="PROSITE" id="PS51058">
    <property type="entry name" value="ZF_CXXC"/>
    <property type="match status" value="1"/>
</dbReference>
<dbReference type="GeneID" id="129323827"/>
<dbReference type="CDD" id="cd15643">
    <property type="entry name" value="PHD_KDM2A"/>
    <property type="match status" value="1"/>
</dbReference>
<dbReference type="Pfam" id="PF02008">
    <property type="entry name" value="zf-CXXC"/>
    <property type="match status" value="1"/>
</dbReference>
<dbReference type="Pfam" id="PF16866">
    <property type="entry name" value="PHD_4"/>
    <property type="match status" value="1"/>
</dbReference>
<dbReference type="AlphaFoldDB" id="A0AA97KNZ3"/>
<keyword evidence="3" id="KW-0677">Repeat</keyword>
<dbReference type="Gene3D" id="3.80.10.10">
    <property type="entry name" value="Ribonuclease Inhibitor"/>
    <property type="match status" value="1"/>
</dbReference>
<accession>A0AA97KNZ3</accession>
<dbReference type="PROSITE" id="PS01359">
    <property type="entry name" value="ZF_PHD_1"/>
    <property type="match status" value="1"/>
</dbReference>
<organism evidence="11 12">
    <name type="scientific">Eublepharis macularius</name>
    <name type="common">Leopard gecko</name>
    <name type="synonym">Cyrtodactylus macularius</name>
    <dbReference type="NCBI Taxonomy" id="481883"/>
    <lineage>
        <taxon>Eukaryota</taxon>
        <taxon>Metazoa</taxon>
        <taxon>Chordata</taxon>
        <taxon>Craniata</taxon>
        <taxon>Vertebrata</taxon>
        <taxon>Euteleostomi</taxon>
        <taxon>Lepidosauria</taxon>
        <taxon>Squamata</taxon>
        <taxon>Bifurcata</taxon>
        <taxon>Gekkota</taxon>
        <taxon>Eublepharidae</taxon>
        <taxon>Eublepharinae</taxon>
        <taxon>Eublepharis</taxon>
    </lineage>
</organism>
<dbReference type="CDD" id="cd22181">
    <property type="entry name" value="F-box_FBXL11"/>
    <property type="match status" value="1"/>
</dbReference>
<keyword evidence="6" id="KW-0238">DNA-binding</keyword>
<keyword evidence="4 7" id="KW-0863">Zinc-finger</keyword>
<dbReference type="InterPro" id="IPR001810">
    <property type="entry name" value="F-box_dom"/>
</dbReference>
<evidence type="ECO:0000256" key="5">
    <source>
        <dbReference type="ARBA" id="ARBA00022833"/>
    </source>
</evidence>
<proteinExistence type="predicted"/>
<feature type="region of interest" description="Disordered" evidence="8">
    <location>
        <begin position="185"/>
        <end position="212"/>
    </location>
</feature>
<feature type="compositionally biased region" description="Acidic residues" evidence="8">
    <location>
        <begin position="308"/>
        <end position="328"/>
    </location>
</feature>
<dbReference type="SUPFAM" id="SSF57903">
    <property type="entry name" value="FYVE/PHD zinc finger"/>
    <property type="match status" value="1"/>
</dbReference>
<keyword evidence="2" id="KW-0479">Metal-binding</keyword>
<evidence type="ECO:0000256" key="7">
    <source>
        <dbReference type="PROSITE-ProRule" id="PRU00509"/>
    </source>
</evidence>
<evidence type="ECO:0000256" key="3">
    <source>
        <dbReference type="ARBA" id="ARBA00022737"/>
    </source>
</evidence>
<dbReference type="InterPro" id="IPR019786">
    <property type="entry name" value="Zinc_finger_PHD-type_CS"/>
</dbReference>
<evidence type="ECO:0000313" key="12">
    <source>
        <dbReference type="RefSeq" id="XP_054826549.1"/>
    </source>
</evidence>
<keyword evidence="11" id="KW-1185">Reference proteome</keyword>
<name>A0AA97KNZ3_EUBMA</name>
<dbReference type="CTD" id="22992"/>
<dbReference type="FunFam" id="3.30.40.10:FF:000020">
    <property type="entry name" value="lysine-specific demethylase 2B isoform X1"/>
    <property type="match status" value="1"/>
</dbReference>
<keyword evidence="1" id="KW-0433">Leucine-rich repeat</keyword>
<dbReference type="GO" id="GO:0003677">
    <property type="term" value="F:DNA binding"/>
    <property type="evidence" value="ECO:0007669"/>
    <property type="project" value="UniProtKB-KW"/>
</dbReference>
<dbReference type="PANTHER" id="PTHR23123">
    <property type="entry name" value="PHD/F-BOX CONTAINING PROTEIN"/>
    <property type="match status" value="1"/>
</dbReference>
<dbReference type="InterPro" id="IPR001965">
    <property type="entry name" value="Znf_PHD"/>
</dbReference>
<evidence type="ECO:0000256" key="2">
    <source>
        <dbReference type="ARBA" id="ARBA00022723"/>
    </source>
</evidence>
<dbReference type="SUPFAM" id="SSF52047">
    <property type="entry name" value="RNI-like"/>
    <property type="match status" value="1"/>
</dbReference>
<dbReference type="InterPro" id="IPR006553">
    <property type="entry name" value="Leu-rich_rpt_Cys-con_subtyp"/>
</dbReference>
<evidence type="ECO:0000259" key="10">
    <source>
        <dbReference type="PROSITE" id="PS51058"/>
    </source>
</evidence>
<keyword evidence="5" id="KW-0862">Zinc</keyword>
<dbReference type="GO" id="GO:0008270">
    <property type="term" value="F:zinc ion binding"/>
    <property type="evidence" value="ECO:0007669"/>
    <property type="project" value="UniProtKB-KW"/>
</dbReference>
<dbReference type="RefSeq" id="XP_054826549.1">
    <property type="nucleotide sequence ID" value="XM_054970574.1"/>
</dbReference>
<dbReference type="FunFam" id="3.80.10.10:FF:000011">
    <property type="entry name" value="Lysine-specific demethylase 2B isoform X1"/>
    <property type="match status" value="1"/>
</dbReference>
<dbReference type="SMART" id="SM00367">
    <property type="entry name" value="LRR_CC"/>
    <property type="match status" value="4"/>
</dbReference>
<evidence type="ECO:0000259" key="9">
    <source>
        <dbReference type="PROSITE" id="PS50016"/>
    </source>
</evidence>
<evidence type="ECO:0000256" key="6">
    <source>
        <dbReference type="ARBA" id="ARBA00023125"/>
    </source>
</evidence>
<dbReference type="InterPro" id="IPR011011">
    <property type="entry name" value="Znf_FYVE_PHD"/>
</dbReference>
<evidence type="ECO:0000256" key="8">
    <source>
        <dbReference type="SAM" id="MobiDB-lite"/>
    </source>
</evidence>
<feature type="domain" description="CXXC-type" evidence="10">
    <location>
        <begin position="21"/>
        <end position="67"/>
    </location>
</feature>
<dbReference type="Proteomes" id="UP001190640">
    <property type="component" value="Chromosome 2"/>
</dbReference>
<dbReference type="InterPro" id="IPR050690">
    <property type="entry name" value="JHDM1_Histone_Demethylase"/>
</dbReference>
<sequence length="619" mass="69665">MKPAPRPATVRPTVSPIVSGARRRRVRCRKCKACLQGECGMCHYCRDMKKFGGPGRMKQSCVLRQCLAPRLPHSVTCALCGEVDKNEDSQDFEKKLMECCICNEIVHPGCLQMDGEGILNDELPNCWECPKCYKGDESEKGQKRKMDDGDDDTVQAKVLRPLRSCEEPLTPPPHSPTPMLQLIHDPASPRGMVTRSSPGAGPSDLHGASRDERFKRRQLLRLQGTERTVVREKENNPSGKKELSEVEKAKLHGSFLTVTLQRPTKDMHGTSIVPKLQAITASSANLRHSPRVVMRQSSARTPQRGGDEEPAEEDDEEESADEEDENAEEGGIARLNGQGGRALDGEEIWMQKEVWMSVFRYLSRKELCECMRVCKTWYKWCGDRRLWTKIDLSRYKSITPLALGGIIRRQPVSLDLSWTNISRKQLTWLIVRLPSLKDLILAGCSWSAVSALSTSTCPLLRTLDLRWAVGIKDPQIRDLLTPPSDKPSQDNRSKLRNMIDFRLAGLDITDATLRLIIRHMPLLSRLDLSHCNHLTDQSTNLLTAVGSSTRNSLTEINMAGCNKLTDQSLLYLRRISNVTLIDLRGCKQITRKACEHFISDLSINSLYCLSDEKLIQKIS</sequence>
<protein>
    <submittedName>
        <fullName evidence="12">Lysine-specific demethylase 2A isoform X4</fullName>
    </submittedName>
</protein>
<dbReference type="PROSITE" id="PS50016">
    <property type="entry name" value="ZF_PHD_2"/>
    <property type="match status" value="1"/>
</dbReference>
<evidence type="ECO:0000313" key="11">
    <source>
        <dbReference type="Proteomes" id="UP001190640"/>
    </source>
</evidence>
<dbReference type="InterPro" id="IPR032675">
    <property type="entry name" value="LRR_dom_sf"/>
</dbReference>
<evidence type="ECO:0000256" key="4">
    <source>
        <dbReference type="ARBA" id="ARBA00022771"/>
    </source>
</evidence>
<dbReference type="InterPro" id="IPR019787">
    <property type="entry name" value="Znf_PHD-finger"/>
</dbReference>
<feature type="domain" description="PHD-type" evidence="9">
    <location>
        <begin position="74"/>
        <end position="135"/>
    </location>
</feature>
<dbReference type="Pfam" id="PF12937">
    <property type="entry name" value="F-box-like"/>
    <property type="match status" value="1"/>
</dbReference>
<reference evidence="12" key="1">
    <citation type="submission" date="2025-08" db="UniProtKB">
        <authorList>
            <consortium name="RefSeq"/>
        </authorList>
    </citation>
    <scope>IDENTIFICATION</scope>
    <source>
        <tissue evidence="12">Blood</tissue>
    </source>
</reference>
<dbReference type="InterPro" id="IPR002857">
    <property type="entry name" value="Znf_CXXC"/>
</dbReference>
<gene>
    <name evidence="12" type="primary">KDM2A</name>
</gene>
<dbReference type="Gene3D" id="3.30.40.10">
    <property type="entry name" value="Zinc/RING finger domain, C3HC4 (zinc finger)"/>
    <property type="match status" value="1"/>
</dbReference>
<dbReference type="InterPro" id="IPR013083">
    <property type="entry name" value="Znf_RING/FYVE/PHD"/>
</dbReference>
<dbReference type="SMART" id="SM00249">
    <property type="entry name" value="PHD"/>
    <property type="match status" value="1"/>
</dbReference>